<reference evidence="3" key="2">
    <citation type="submission" date="2015-02" db="UniProtKB">
        <authorList>
            <consortium name="EnsemblMetazoa"/>
        </authorList>
    </citation>
    <scope>IDENTIFICATION</scope>
</reference>
<evidence type="ECO:0000256" key="1">
    <source>
        <dbReference type="SAM" id="Coils"/>
    </source>
</evidence>
<feature type="coiled-coil region" evidence="1">
    <location>
        <begin position="1259"/>
        <end position="1321"/>
    </location>
</feature>
<dbReference type="PANTHER" id="PTHR22774">
    <property type="entry name" value="CHOREIN N-TERMINAL DOMAIN-CONTAINING PROTEIN"/>
    <property type="match status" value="1"/>
</dbReference>
<dbReference type="PANTHER" id="PTHR22774:SF11">
    <property type="entry name" value="CHOREIN N-TERMINAL DOMAIN-CONTAINING PROTEIN"/>
    <property type="match status" value="1"/>
</dbReference>
<evidence type="ECO:0000313" key="3">
    <source>
        <dbReference type="EnsemblMetazoa" id="SMAR013268-PA"/>
    </source>
</evidence>
<reference evidence="4" key="1">
    <citation type="submission" date="2011-05" db="EMBL/GenBank/DDBJ databases">
        <authorList>
            <person name="Richards S.R."/>
            <person name="Qu J."/>
            <person name="Jiang H."/>
            <person name="Jhangiani S.N."/>
            <person name="Agravi P."/>
            <person name="Goodspeed R."/>
            <person name="Gross S."/>
            <person name="Mandapat C."/>
            <person name="Jackson L."/>
            <person name="Mathew T."/>
            <person name="Pu L."/>
            <person name="Thornton R."/>
            <person name="Saada N."/>
            <person name="Wilczek-Boney K.B."/>
            <person name="Lee S."/>
            <person name="Kovar C."/>
            <person name="Wu Y."/>
            <person name="Scherer S.E."/>
            <person name="Worley K.C."/>
            <person name="Muzny D.M."/>
            <person name="Gibbs R."/>
        </authorList>
    </citation>
    <scope>NUCLEOTIDE SEQUENCE</scope>
    <source>
        <strain evidence="4">Brora</strain>
    </source>
</reference>
<proteinExistence type="predicted"/>
<accession>T1JHD7</accession>
<dbReference type="Pfam" id="PF24917">
    <property type="entry name" value="BLTP3A_B"/>
    <property type="match status" value="3"/>
</dbReference>
<dbReference type="EnsemblMetazoa" id="SMAR013268-RA">
    <property type="protein sequence ID" value="SMAR013268-PA"/>
    <property type="gene ID" value="SMAR013268"/>
</dbReference>
<organism evidence="3 4">
    <name type="scientific">Strigamia maritima</name>
    <name type="common">European centipede</name>
    <name type="synonym">Geophilus maritimus</name>
    <dbReference type="NCBI Taxonomy" id="126957"/>
    <lineage>
        <taxon>Eukaryota</taxon>
        <taxon>Metazoa</taxon>
        <taxon>Ecdysozoa</taxon>
        <taxon>Arthropoda</taxon>
        <taxon>Myriapoda</taxon>
        <taxon>Chilopoda</taxon>
        <taxon>Pleurostigmophora</taxon>
        <taxon>Geophilomorpha</taxon>
        <taxon>Linotaeniidae</taxon>
        <taxon>Strigamia</taxon>
    </lineage>
</organism>
<evidence type="ECO:0000313" key="4">
    <source>
        <dbReference type="Proteomes" id="UP000014500"/>
    </source>
</evidence>
<name>T1JHD7_STRMM</name>
<feature type="compositionally biased region" description="Polar residues" evidence="2">
    <location>
        <begin position="870"/>
        <end position="879"/>
    </location>
</feature>
<protein>
    <submittedName>
        <fullName evidence="3">Uncharacterized protein</fullName>
    </submittedName>
</protein>
<dbReference type="InterPro" id="IPR026728">
    <property type="entry name" value="BLTP3A/B"/>
</dbReference>
<dbReference type="PhylomeDB" id="T1JHD7"/>
<sequence>MASLIKNGILKHLSKFTKNLSADKINVSTLKGEGELTNLELNEEVLMDLLELPVWIRLTKAVCNKVSCKIMWTKLKSVPIYLNLDEVLVEMETCEELRPHSTQTSVPNYSSGGKYGFSDKVFDGMTVRVNSIVVNFNSKAFHASFHLTRLCLDSRTPTWQKSDLRMTRLKEPTSGELLIFKQVEWQTLRLEAKAVQLQEDYYTPLRLITNQARCRIIIKKRLSDCSILGSRLVFILDELLWVVTDSQLRAAAHFANSLSGLIHRATQLSQKVKAARKLESTSDWHNQSYVAASPAPRGHATPVDTVLSRVFSTYDVHETSYHFYSGQIDLHLCDEVTTEGIGSAHPHLSEGGAIQVALENLSIDYYPYHLANGSRKYWLRYKENSTSRSSWVSSLLADFRMRLTELLPGESPKHTPVCRTQGDATKKTAATPTKVTINNYLARLMSMCVVVRVDEFSVFCVSTPSSRTTTHSKCISSDKARLMLPQDMSTIHLEWTQYYYPGDYNLPVPPPNMHMQVNSLSLTFDALTLLWLNAFSLSLRKVIFDPPSTPSPKMDVRVEGLMPRILFIDNTEYPNTQTDRPRKLQLQISRLTVSNSRIGESCGRLDLGKCLEGLQAGELFFCSGFPSTDGDPHPVNDAFVKHSLSSDRTWDQSTVKDGETEDIWHLFSRIQKDLLWQEEKNIWCVHMDPVWADFTVPATLNKPKPRPLPFLDAFPLTLWVHEKPKASLGDIYILAHVHSLINIQLNHYQYLFLLRSLDVVSDVAKQLVTDTSRISGVDISDLPITCAAMQIPELNVSFVMANCQEAEHEGSIDNCESLTPDETNYRRRMTAVANGIRGSTSEHVNLKELGNEGNLSKSRSDSLLDSRSLANGSPTSSSHEVCPLPEEEASMPQPERTTLTDLSDNLSKTLASGSSVMKKGLFSIRSSIDSAITTSKASLQSLDRKNVGSSPDDVQSLEDWETLSIRSDLSSDSDQFMMVHLDNQVNKAEDALFRSTNVASKIEKASEIKETPTSTSSCSIKRSDLVSILSLRIGKIEAIQNSQGHDSVIRILCHQLASEGQSNITWDEFQTKFSARSRGWHELTNGLNRHSCDVRIRHEIGPKAEEVSASAEERGVVTAIISGVNLSLFTSGLVGMPDLIEDEIIPLPMPLKVYLKDIKINLQDDRPPINVTSPGAIPIDVVISKLSIRREADGIFRIKHDNKDVEDLLASLPSPLPTFVSHSASLLTPKRNAATATDNFDDLLQNRDTLSLLDENKQLKMKLQILTKLEAENERLEEIVAMESAKAASAMQRLEEVEEENKSLLATRQVLQQELVALETRHNSFTTHNATG</sequence>
<dbReference type="HOGENOM" id="CLU_004782_0_0_1"/>
<dbReference type="EMBL" id="JH431312">
    <property type="status" value="NOT_ANNOTATED_CDS"/>
    <property type="molecule type" value="Genomic_DNA"/>
</dbReference>
<dbReference type="Proteomes" id="UP000014500">
    <property type="component" value="Unassembled WGS sequence"/>
</dbReference>
<feature type="region of interest" description="Disordered" evidence="2">
    <location>
        <begin position="843"/>
        <end position="898"/>
    </location>
</feature>
<dbReference type="eggNOG" id="KOG2955">
    <property type="taxonomic scope" value="Eukaryota"/>
</dbReference>
<keyword evidence="4" id="KW-1185">Reference proteome</keyword>
<keyword evidence="1" id="KW-0175">Coiled coil</keyword>
<dbReference type="OMA" id="STAEQCH"/>
<evidence type="ECO:0000256" key="2">
    <source>
        <dbReference type="SAM" id="MobiDB-lite"/>
    </source>
</evidence>